<dbReference type="Pfam" id="PF07681">
    <property type="entry name" value="DoxX"/>
    <property type="match status" value="1"/>
</dbReference>
<evidence type="ECO:0000256" key="4">
    <source>
        <dbReference type="ARBA" id="ARBA00022692"/>
    </source>
</evidence>
<evidence type="ECO:0000313" key="8">
    <source>
        <dbReference type="EMBL" id="EKK00343.1"/>
    </source>
</evidence>
<organism evidence="8 9">
    <name type="scientific">Rhodopirellula baltica SH28</name>
    <dbReference type="NCBI Taxonomy" id="993517"/>
    <lineage>
        <taxon>Bacteria</taxon>
        <taxon>Pseudomonadati</taxon>
        <taxon>Planctomycetota</taxon>
        <taxon>Planctomycetia</taxon>
        <taxon>Pirellulales</taxon>
        <taxon>Pirellulaceae</taxon>
        <taxon>Rhodopirellula</taxon>
    </lineage>
</organism>
<dbReference type="AlphaFoldDB" id="K5DD29"/>
<comment type="similarity">
    <text evidence="2">Belongs to the DoxX family.</text>
</comment>
<comment type="caution">
    <text evidence="8">The sequence shown here is derived from an EMBL/GenBank/DDBJ whole genome shotgun (WGS) entry which is preliminary data.</text>
</comment>
<name>K5DD29_RHOBT</name>
<proteinExistence type="inferred from homology"/>
<dbReference type="InterPro" id="IPR051907">
    <property type="entry name" value="DoxX-like_oxidoreductase"/>
</dbReference>
<dbReference type="GO" id="GO:0005886">
    <property type="term" value="C:plasma membrane"/>
    <property type="evidence" value="ECO:0007669"/>
    <property type="project" value="UniProtKB-SubCell"/>
</dbReference>
<evidence type="ECO:0000313" key="9">
    <source>
        <dbReference type="Proteomes" id="UP000007993"/>
    </source>
</evidence>
<accession>K5DD29</accession>
<evidence type="ECO:0000256" key="2">
    <source>
        <dbReference type="ARBA" id="ARBA00006679"/>
    </source>
</evidence>
<dbReference type="InterPro" id="IPR032808">
    <property type="entry name" value="DoxX"/>
</dbReference>
<evidence type="ECO:0000256" key="7">
    <source>
        <dbReference type="SAM" id="Phobius"/>
    </source>
</evidence>
<evidence type="ECO:0000256" key="5">
    <source>
        <dbReference type="ARBA" id="ARBA00022989"/>
    </source>
</evidence>
<keyword evidence="3" id="KW-1003">Cell membrane</keyword>
<sequence length="186" mass="20455">MSRGQRPHQFTSPQNRNKWRNASWNSDFICNRSTTENLPPIQPKTMKQRILLGSPKQVSYGLLALRVAFGCFMLVHGLQKVMGFSTISEGFPDPLGMGHQLSLVCAIATEVGCSILLILGLGTRIAVSGLAFTMFVALFLVHGSDPWKAKELAAVYLAVYTVIFITGPGEWSLDQVLSRQSEPNES</sequence>
<dbReference type="Proteomes" id="UP000007993">
    <property type="component" value="Unassembled WGS sequence"/>
</dbReference>
<reference evidence="8 9" key="1">
    <citation type="journal article" date="2013" name="Mar. Genomics">
        <title>Expression of sulfatases in Rhodopirellula baltica and the diversity of sulfatases in the genus Rhodopirellula.</title>
        <authorList>
            <person name="Wegner C.E."/>
            <person name="Richter-Heitmann T."/>
            <person name="Klindworth A."/>
            <person name="Klockow C."/>
            <person name="Richter M."/>
            <person name="Achstetter T."/>
            <person name="Glockner F.O."/>
            <person name="Harder J."/>
        </authorList>
    </citation>
    <scope>NUCLEOTIDE SEQUENCE [LARGE SCALE GENOMIC DNA]</scope>
    <source>
        <strain evidence="8 9">SH28</strain>
    </source>
</reference>
<dbReference type="PANTHER" id="PTHR33452:SF1">
    <property type="entry name" value="INNER MEMBRANE PROTEIN YPHA-RELATED"/>
    <property type="match status" value="1"/>
</dbReference>
<comment type="subcellular location">
    <subcellularLocation>
        <location evidence="1">Cell membrane</location>
        <topology evidence="1">Multi-pass membrane protein</topology>
    </subcellularLocation>
</comment>
<feature type="transmembrane region" description="Helical" evidence="7">
    <location>
        <begin position="98"/>
        <end position="118"/>
    </location>
</feature>
<evidence type="ECO:0000256" key="1">
    <source>
        <dbReference type="ARBA" id="ARBA00004651"/>
    </source>
</evidence>
<gene>
    <name evidence="8" type="ORF">RBSH_04359</name>
</gene>
<feature type="transmembrane region" description="Helical" evidence="7">
    <location>
        <begin position="58"/>
        <end position="78"/>
    </location>
</feature>
<protein>
    <submittedName>
        <fullName evidence="8">DoxX family protein</fullName>
    </submittedName>
</protein>
<dbReference type="PANTHER" id="PTHR33452">
    <property type="entry name" value="OXIDOREDUCTASE CATD-RELATED"/>
    <property type="match status" value="1"/>
</dbReference>
<evidence type="ECO:0000256" key="3">
    <source>
        <dbReference type="ARBA" id="ARBA00022475"/>
    </source>
</evidence>
<keyword evidence="4 7" id="KW-0812">Transmembrane</keyword>
<feature type="transmembrane region" description="Helical" evidence="7">
    <location>
        <begin position="125"/>
        <end position="141"/>
    </location>
</feature>
<dbReference type="EMBL" id="AMCW01000125">
    <property type="protein sequence ID" value="EKK00343.1"/>
    <property type="molecule type" value="Genomic_DNA"/>
</dbReference>
<keyword evidence="6 7" id="KW-0472">Membrane</keyword>
<evidence type="ECO:0000256" key="6">
    <source>
        <dbReference type="ARBA" id="ARBA00023136"/>
    </source>
</evidence>
<dbReference type="PATRIC" id="fig|993517.3.peg.4742"/>
<keyword evidence="5 7" id="KW-1133">Transmembrane helix</keyword>
<feature type="transmembrane region" description="Helical" evidence="7">
    <location>
        <begin position="153"/>
        <end position="173"/>
    </location>
</feature>